<feature type="non-terminal residue" evidence="1">
    <location>
        <position position="1"/>
    </location>
</feature>
<accession>A0A371HS92</accession>
<evidence type="ECO:0000313" key="1">
    <source>
        <dbReference type="EMBL" id="RDY05649.1"/>
    </source>
</evidence>
<protein>
    <submittedName>
        <fullName evidence="1">Zinc finger MYM-type protein 5</fullName>
    </submittedName>
</protein>
<dbReference type="AlphaFoldDB" id="A0A371HS92"/>
<name>A0A371HS92_MUCPR</name>
<sequence length="81" mass="9654">MSIVNVPKDIFGRHFLASHYIRYCSNGEEQHRSWLVLLKKFGYFFFYLIQVKKTNQLANNGFNDWKHFLKGLKNMNQVVNA</sequence>
<organism evidence="1 2">
    <name type="scientific">Mucuna pruriens</name>
    <name type="common">Velvet bean</name>
    <name type="synonym">Dolichos pruriens</name>
    <dbReference type="NCBI Taxonomy" id="157652"/>
    <lineage>
        <taxon>Eukaryota</taxon>
        <taxon>Viridiplantae</taxon>
        <taxon>Streptophyta</taxon>
        <taxon>Embryophyta</taxon>
        <taxon>Tracheophyta</taxon>
        <taxon>Spermatophyta</taxon>
        <taxon>Magnoliopsida</taxon>
        <taxon>eudicotyledons</taxon>
        <taxon>Gunneridae</taxon>
        <taxon>Pentapetalae</taxon>
        <taxon>rosids</taxon>
        <taxon>fabids</taxon>
        <taxon>Fabales</taxon>
        <taxon>Fabaceae</taxon>
        <taxon>Papilionoideae</taxon>
        <taxon>50 kb inversion clade</taxon>
        <taxon>NPAAA clade</taxon>
        <taxon>indigoferoid/millettioid clade</taxon>
        <taxon>Phaseoleae</taxon>
        <taxon>Mucuna</taxon>
    </lineage>
</organism>
<dbReference type="OrthoDB" id="1456434at2759"/>
<evidence type="ECO:0000313" key="2">
    <source>
        <dbReference type="Proteomes" id="UP000257109"/>
    </source>
</evidence>
<gene>
    <name evidence="1" type="primary">ZMYM5</name>
    <name evidence="1" type="ORF">CR513_10497</name>
</gene>
<reference evidence="1" key="1">
    <citation type="submission" date="2018-05" db="EMBL/GenBank/DDBJ databases">
        <title>Draft genome of Mucuna pruriens seed.</title>
        <authorList>
            <person name="Nnadi N.E."/>
            <person name="Vos R."/>
            <person name="Hasami M.H."/>
            <person name="Devisetty U.K."/>
            <person name="Aguiy J.C."/>
        </authorList>
    </citation>
    <scope>NUCLEOTIDE SEQUENCE [LARGE SCALE GENOMIC DNA]</scope>
    <source>
        <strain evidence="1">JCA_2017</strain>
    </source>
</reference>
<keyword evidence="2" id="KW-1185">Reference proteome</keyword>
<comment type="caution">
    <text evidence="1">The sequence shown here is derived from an EMBL/GenBank/DDBJ whole genome shotgun (WGS) entry which is preliminary data.</text>
</comment>
<dbReference type="EMBL" id="QJKJ01001839">
    <property type="protein sequence ID" value="RDY05649.1"/>
    <property type="molecule type" value="Genomic_DNA"/>
</dbReference>
<proteinExistence type="predicted"/>
<dbReference type="Proteomes" id="UP000257109">
    <property type="component" value="Unassembled WGS sequence"/>
</dbReference>